<comment type="caution">
    <text evidence="2">The sequence shown here is derived from an EMBL/GenBank/DDBJ whole genome shotgun (WGS) entry which is preliminary data.</text>
</comment>
<protein>
    <submittedName>
        <fullName evidence="2">Uncharacterized protein</fullName>
    </submittedName>
</protein>
<feature type="coiled-coil region" evidence="1">
    <location>
        <begin position="15"/>
        <end position="45"/>
    </location>
</feature>
<evidence type="ECO:0000313" key="2">
    <source>
        <dbReference type="EMBL" id="MCP1384777.1"/>
    </source>
</evidence>
<dbReference type="Proteomes" id="UP001204772">
    <property type="component" value="Unassembled WGS sequence"/>
</dbReference>
<dbReference type="RefSeq" id="WP_253530616.1">
    <property type="nucleotide sequence ID" value="NZ_JAMZEL010000009.1"/>
</dbReference>
<keyword evidence="3" id="KW-1185">Reference proteome</keyword>
<proteinExistence type="predicted"/>
<gene>
    <name evidence="2" type="ORF">NCI00_20245</name>
</gene>
<evidence type="ECO:0000313" key="3">
    <source>
        <dbReference type="Proteomes" id="UP001204772"/>
    </source>
</evidence>
<reference evidence="2 3" key="1">
    <citation type="submission" date="2022-06" db="EMBL/GenBank/DDBJ databases">
        <title>Runella sp. S5 genome sequencing.</title>
        <authorList>
            <person name="Park S."/>
        </authorList>
    </citation>
    <scope>NUCLEOTIDE SEQUENCE [LARGE SCALE GENOMIC DNA]</scope>
    <source>
        <strain evidence="2 3">S5</strain>
    </source>
</reference>
<organism evidence="2 3">
    <name type="scientific">Runella salmonicolor</name>
    <dbReference type="NCBI Taxonomy" id="2950278"/>
    <lineage>
        <taxon>Bacteria</taxon>
        <taxon>Pseudomonadati</taxon>
        <taxon>Bacteroidota</taxon>
        <taxon>Cytophagia</taxon>
        <taxon>Cytophagales</taxon>
        <taxon>Spirosomataceae</taxon>
        <taxon>Runella</taxon>
    </lineage>
</organism>
<dbReference type="EMBL" id="JAMZEL010000009">
    <property type="protein sequence ID" value="MCP1384777.1"/>
    <property type="molecule type" value="Genomic_DNA"/>
</dbReference>
<accession>A0ABT1FSN9</accession>
<sequence length="98" mass="11574">MASRKAPVRHTCPDIDELLKRVKSIQSSIKNIESLARQIEHSENEDIKSDIMYHVSQIDHDIWMFDDKLEELRNSNEGLRNWGNELVEELEELENQLE</sequence>
<name>A0ABT1FSN9_9BACT</name>
<keyword evidence="1" id="KW-0175">Coiled coil</keyword>
<evidence type="ECO:0000256" key="1">
    <source>
        <dbReference type="SAM" id="Coils"/>
    </source>
</evidence>